<proteinExistence type="predicted"/>
<organism evidence="1 2">
    <name type="scientific">Enterocloster lavalensis</name>
    <dbReference type="NCBI Taxonomy" id="460384"/>
    <lineage>
        <taxon>Bacteria</taxon>
        <taxon>Bacillati</taxon>
        <taxon>Bacillota</taxon>
        <taxon>Clostridia</taxon>
        <taxon>Lachnospirales</taxon>
        <taxon>Lachnospiraceae</taxon>
        <taxon>Enterocloster</taxon>
    </lineage>
</organism>
<dbReference type="InterPro" id="IPR023214">
    <property type="entry name" value="HAD_sf"/>
</dbReference>
<evidence type="ECO:0000313" key="2">
    <source>
        <dbReference type="Proteomes" id="UP000198508"/>
    </source>
</evidence>
<sequence>MIRAVLFDMDGLMFDTERLATETWMELGRRHGIPVTRELMDETRGRPLEDCVRIFKKHLGQEFDFFKHRGERKRYMDAYLEQHGLPVKPGLGRLLGYLRENGYKTALATSTHEEIAGAYLKMAGVEEYFDCKVFGNMVERGKPNPDIYLCAAKLLGTPPEECLVLEDSPCGVCAGWRAGCRVIMVPDLVEPSREDLERADACVPSLNEVISYLEN</sequence>
<dbReference type="SFLD" id="SFLDG01135">
    <property type="entry name" value="C1.5.6:_HAD__Beta-PGM__Phospha"/>
    <property type="match status" value="1"/>
</dbReference>
<dbReference type="EMBL" id="FOIM01000016">
    <property type="protein sequence ID" value="SET83406.1"/>
    <property type="molecule type" value="Genomic_DNA"/>
</dbReference>
<dbReference type="Proteomes" id="UP000198508">
    <property type="component" value="Unassembled WGS sequence"/>
</dbReference>
<reference evidence="2" key="1">
    <citation type="submission" date="2016-10" db="EMBL/GenBank/DDBJ databases">
        <authorList>
            <person name="Varghese N."/>
            <person name="Submissions S."/>
        </authorList>
    </citation>
    <scope>NUCLEOTIDE SEQUENCE [LARGE SCALE GENOMIC DNA]</scope>
    <source>
        <strain evidence="2">NLAE-zl-G277</strain>
    </source>
</reference>
<dbReference type="PANTHER" id="PTHR18901:SF38">
    <property type="entry name" value="PSEUDOURIDINE-5'-PHOSPHATASE"/>
    <property type="match status" value="1"/>
</dbReference>
<keyword evidence="2" id="KW-1185">Reference proteome</keyword>
<dbReference type="InterPro" id="IPR023198">
    <property type="entry name" value="PGP-like_dom2"/>
</dbReference>
<accession>A0A1I0HHR5</accession>
<dbReference type="InterPro" id="IPR036412">
    <property type="entry name" value="HAD-like_sf"/>
</dbReference>
<dbReference type="SFLD" id="SFLDG01129">
    <property type="entry name" value="C1.5:_HAD__Beta-PGM__Phosphata"/>
    <property type="match status" value="1"/>
</dbReference>
<dbReference type="RefSeq" id="WP_092365427.1">
    <property type="nucleotide sequence ID" value="NZ_DAINWJ010000097.1"/>
</dbReference>
<dbReference type="Gene3D" id="3.40.50.1000">
    <property type="entry name" value="HAD superfamily/HAD-like"/>
    <property type="match status" value="1"/>
</dbReference>
<gene>
    <name evidence="1" type="ORF">SAMN05216313_11639</name>
</gene>
<dbReference type="PANTHER" id="PTHR18901">
    <property type="entry name" value="2-DEOXYGLUCOSE-6-PHOSPHATE PHOSPHATASE 2"/>
    <property type="match status" value="1"/>
</dbReference>
<protein>
    <submittedName>
        <fullName evidence="1">Haloacid dehalogenase superfamily, subfamily IA, variant 3 with third motif having DD or ED</fullName>
    </submittedName>
</protein>
<dbReference type="InterPro" id="IPR006439">
    <property type="entry name" value="HAD-SF_hydro_IA"/>
</dbReference>
<dbReference type="SUPFAM" id="SSF56784">
    <property type="entry name" value="HAD-like"/>
    <property type="match status" value="1"/>
</dbReference>
<dbReference type="Gene3D" id="1.10.150.240">
    <property type="entry name" value="Putative phosphatase, domain 2"/>
    <property type="match status" value="1"/>
</dbReference>
<name>A0A1I0HHR5_9FIRM</name>
<dbReference type="Pfam" id="PF00702">
    <property type="entry name" value="Hydrolase"/>
    <property type="match status" value="1"/>
</dbReference>
<dbReference type="PRINTS" id="PR00413">
    <property type="entry name" value="HADHALOGNASE"/>
</dbReference>
<dbReference type="SFLD" id="SFLDS00003">
    <property type="entry name" value="Haloacid_Dehalogenase"/>
    <property type="match status" value="1"/>
</dbReference>
<dbReference type="AlphaFoldDB" id="A0A1I0HHR5"/>
<dbReference type="STRING" id="460384.SAMN05216313_11639"/>
<evidence type="ECO:0000313" key="1">
    <source>
        <dbReference type="EMBL" id="SET83406.1"/>
    </source>
</evidence>
<dbReference type="NCBIfam" id="TIGR01509">
    <property type="entry name" value="HAD-SF-IA-v3"/>
    <property type="match status" value="1"/>
</dbReference>